<name>A0AAU9WYF1_9CNID</name>
<dbReference type="PANTHER" id="PTHR13651:SF0">
    <property type="entry name" value="PROTEIN ABITRAM"/>
    <property type="match status" value="1"/>
</dbReference>
<dbReference type="AlphaFoldDB" id="A0AAU9WYF1"/>
<gene>
    <name evidence="10" type="ORF">PMEA_00013765</name>
</gene>
<dbReference type="Gene3D" id="2.40.50.100">
    <property type="match status" value="1"/>
</dbReference>
<comment type="similarity">
    <text evidence="4">Belongs to the ABITRAM family.</text>
</comment>
<evidence type="ECO:0000313" key="11">
    <source>
        <dbReference type="Proteomes" id="UP001159428"/>
    </source>
</evidence>
<dbReference type="FunFam" id="2.40.50.100:FF:000048">
    <property type="entry name" value="Protein Abitram"/>
    <property type="match status" value="1"/>
</dbReference>
<evidence type="ECO:0000256" key="9">
    <source>
        <dbReference type="ARBA" id="ARBA00030786"/>
    </source>
</evidence>
<dbReference type="GO" id="GO:0016607">
    <property type="term" value="C:nuclear speck"/>
    <property type="evidence" value="ECO:0007669"/>
    <property type="project" value="UniProtKB-SubCell"/>
</dbReference>
<evidence type="ECO:0000256" key="5">
    <source>
        <dbReference type="ARBA" id="ARBA00019325"/>
    </source>
</evidence>
<keyword evidence="7" id="KW-0966">Cell projection</keyword>
<evidence type="ECO:0000256" key="1">
    <source>
        <dbReference type="ARBA" id="ARBA00004279"/>
    </source>
</evidence>
<dbReference type="InterPro" id="IPR011053">
    <property type="entry name" value="Single_hybrid_motif"/>
</dbReference>
<protein>
    <recommendedName>
        <fullName evidence="5">Protein Abitram</fullName>
    </recommendedName>
    <alternativeName>
        <fullName evidence="8">Actin-binding transcription modulator</fullName>
    </alternativeName>
    <alternativeName>
        <fullName evidence="9">Protein Simiate</fullName>
    </alternativeName>
</protein>
<evidence type="ECO:0000256" key="2">
    <source>
        <dbReference type="ARBA" id="ARBA00004324"/>
    </source>
</evidence>
<dbReference type="SUPFAM" id="SSF51230">
    <property type="entry name" value="Single hybrid motif"/>
    <property type="match status" value="1"/>
</dbReference>
<dbReference type="Pfam" id="PF01597">
    <property type="entry name" value="GCV_H"/>
    <property type="match status" value="1"/>
</dbReference>
<dbReference type="EMBL" id="CALNXJ010000024">
    <property type="protein sequence ID" value="CAH3130005.1"/>
    <property type="molecule type" value="Genomic_DNA"/>
</dbReference>
<comment type="subcellular location">
    <subcellularLocation>
        <location evidence="1">Cell projection</location>
        <location evidence="1">Dendrite</location>
    </subcellularLocation>
    <subcellularLocation>
        <location evidence="3">Cell projection</location>
        <location evidence="3">Growth cone</location>
    </subcellularLocation>
    <subcellularLocation>
        <location evidence="2">Nucleus speckle</location>
    </subcellularLocation>
</comment>
<evidence type="ECO:0000313" key="10">
    <source>
        <dbReference type="EMBL" id="CAH3130005.1"/>
    </source>
</evidence>
<keyword evidence="11" id="KW-1185">Reference proteome</keyword>
<evidence type="ECO:0000256" key="7">
    <source>
        <dbReference type="ARBA" id="ARBA00023273"/>
    </source>
</evidence>
<organism evidence="10 11">
    <name type="scientific">Pocillopora meandrina</name>
    <dbReference type="NCBI Taxonomy" id="46732"/>
    <lineage>
        <taxon>Eukaryota</taxon>
        <taxon>Metazoa</taxon>
        <taxon>Cnidaria</taxon>
        <taxon>Anthozoa</taxon>
        <taxon>Hexacorallia</taxon>
        <taxon>Scleractinia</taxon>
        <taxon>Astrocoeniina</taxon>
        <taxon>Pocilloporidae</taxon>
        <taxon>Pocillopora</taxon>
    </lineage>
</organism>
<dbReference type="GO" id="GO:0030426">
    <property type="term" value="C:growth cone"/>
    <property type="evidence" value="ECO:0007669"/>
    <property type="project" value="UniProtKB-SubCell"/>
</dbReference>
<dbReference type="InterPro" id="IPR033753">
    <property type="entry name" value="GCV_H/Fam206"/>
</dbReference>
<dbReference type="InterPro" id="IPR039169">
    <property type="entry name" value="Abitram"/>
</dbReference>
<reference evidence="10 11" key="1">
    <citation type="submission" date="2022-05" db="EMBL/GenBank/DDBJ databases">
        <authorList>
            <consortium name="Genoscope - CEA"/>
            <person name="William W."/>
        </authorList>
    </citation>
    <scope>NUCLEOTIDE SEQUENCE [LARGE SCALE GENOMIC DNA]</scope>
</reference>
<dbReference type="GO" id="GO:0030425">
    <property type="term" value="C:dendrite"/>
    <property type="evidence" value="ECO:0007669"/>
    <property type="project" value="UniProtKB-SubCell"/>
</dbReference>
<sequence>MADAEDAERLERKSVVDRYFTRIFKTDIMGKFCEDQCVLQHSNKICVITVAPSHPLLQCKQIVKVNFQVSTKVNRLDNKVSGKGKKGAQHLQPESLICEVTSSDGSKYSLYSCIRGKLVEVNEKLVTNPQLLLEKPQTEGYLAVVLPKLTENILNGLLTKEDYEQLLEDRKALDGMRLTICFILLTFSR</sequence>
<dbReference type="Proteomes" id="UP001159428">
    <property type="component" value="Unassembled WGS sequence"/>
</dbReference>
<dbReference type="PANTHER" id="PTHR13651">
    <property type="entry name" value="PROTEIN ABITRAM"/>
    <property type="match status" value="1"/>
</dbReference>
<evidence type="ECO:0000256" key="8">
    <source>
        <dbReference type="ARBA" id="ARBA00030463"/>
    </source>
</evidence>
<comment type="caution">
    <text evidence="10">The sequence shown here is derived from an EMBL/GenBank/DDBJ whole genome shotgun (WGS) entry which is preliminary data.</text>
</comment>
<evidence type="ECO:0000256" key="3">
    <source>
        <dbReference type="ARBA" id="ARBA00004624"/>
    </source>
</evidence>
<proteinExistence type="inferred from homology"/>
<accession>A0AAU9WYF1</accession>
<evidence type="ECO:0000256" key="6">
    <source>
        <dbReference type="ARBA" id="ARBA00023242"/>
    </source>
</evidence>
<evidence type="ECO:0000256" key="4">
    <source>
        <dbReference type="ARBA" id="ARBA00010764"/>
    </source>
</evidence>
<keyword evidence="6" id="KW-0539">Nucleus</keyword>